<evidence type="ECO:0000256" key="2">
    <source>
        <dbReference type="SAM" id="Phobius"/>
    </source>
</evidence>
<feature type="transmembrane region" description="Helical" evidence="2">
    <location>
        <begin position="262"/>
        <end position="279"/>
    </location>
</feature>
<evidence type="ECO:0000259" key="3">
    <source>
        <dbReference type="SMART" id="SM00014"/>
    </source>
</evidence>
<sequence length="302" mass="32231">MLRFQGAQFQGASYPAGPGEDDLSGGRFVVIDRTLTATSVTEPGATRAAVSAVADHVRADLRTVRHGTLAESWVAPAATGVLLVLAFAWAVFQVAAAGPFVAWDQISREWVYAHRATGFAEALLEFQAFVTGERWVTVPVAMGVAALVAYRQHWLRPLYAVTAGLATIAAIGYPVKFGLGRSSPVTGLDVLHAGGQAFPSGHAANTAFTATVVVFLLYGSAGLRPDREKFRRGVLYVGGLLGVTGVLVLLMGYHWLSDIPGGWLMGFIAVCVSLTVLHWPRRAGDEAREVDREAAASRVSRW</sequence>
<organism evidence="4 5">
    <name type="scientific">Myceligenerans crystallogenes</name>
    <dbReference type="NCBI Taxonomy" id="316335"/>
    <lineage>
        <taxon>Bacteria</taxon>
        <taxon>Bacillati</taxon>
        <taxon>Actinomycetota</taxon>
        <taxon>Actinomycetes</taxon>
        <taxon>Micrococcales</taxon>
        <taxon>Promicromonosporaceae</taxon>
        <taxon>Myceligenerans</taxon>
    </lineage>
</organism>
<accession>A0ABP4ZUG7</accession>
<name>A0ABP4ZUG7_9MICO</name>
<evidence type="ECO:0000256" key="1">
    <source>
        <dbReference type="SAM" id="MobiDB-lite"/>
    </source>
</evidence>
<dbReference type="Pfam" id="PF01569">
    <property type="entry name" value="PAP2"/>
    <property type="match status" value="1"/>
</dbReference>
<feature type="transmembrane region" description="Helical" evidence="2">
    <location>
        <begin position="72"/>
        <end position="92"/>
    </location>
</feature>
<dbReference type="InterPro" id="IPR036938">
    <property type="entry name" value="PAP2/HPO_sf"/>
</dbReference>
<proteinExistence type="predicted"/>
<evidence type="ECO:0000313" key="4">
    <source>
        <dbReference type="EMBL" id="GAA1868213.1"/>
    </source>
</evidence>
<reference evidence="5" key="1">
    <citation type="journal article" date="2019" name="Int. J. Syst. Evol. Microbiol.">
        <title>The Global Catalogue of Microorganisms (GCM) 10K type strain sequencing project: providing services to taxonomists for standard genome sequencing and annotation.</title>
        <authorList>
            <consortium name="The Broad Institute Genomics Platform"/>
            <consortium name="The Broad Institute Genome Sequencing Center for Infectious Disease"/>
            <person name="Wu L."/>
            <person name="Ma J."/>
        </authorList>
    </citation>
    <scope>NUCLEOTIDE SEQUENCE [LARGE SCALE GENOMIC DNA]</scope>
    <source>
        <strain evidence="5">JCM 14326</strain>
    </source>
</reference>
<keyword evidence="5" id="KW-1185">Reference proteome</keyword>
<dbReference type="RefSeq" id="WP_344104019.1">
    <property type="nucleotide sequence ID" value="NZ_BAAANL010000005.1"/>
</dbReference>
<feature type="region of interest" description="Disordered" evidence="1">
    <location>
        <begin position="1"/>
        <end position="20"/>
    </location>
</feature>
<comment type="caution">
    <text evidence="4">The sequence shown here is derived from an EMBL/GenBank/DDBJ whole genome shotgun (WGS) entry which is preliminary data.</text>
</comment>
<feature type="transmembrane region" description="Helical" evidence="2">
    <location>
        <begin position="203"/>
        <end position="221"/>
    </location>
</feature>
<keyword evidence="2" id="KW-1133">Transmembrane helix</keyword>
<feature type="transmembrane region" description="Helical" evidence="2">
    <location>
        <begin position="157"/>
        <end position="175"/>
    </location>
</feature>
<dbReference type="SMART" id="SM00014">
    <property type="entry name" value="acidPPc"/>
    <property type="match status" value="1"/>
</dbReference>
<keyword evidence="2" id="KW-0472">Membrane</keyword>
<feature type="transmembrane region" description="Helical" evidence="2">
    <location>
        <begin position="134"/>
        <end position="150"/>
    </location>
</feature>
<dbReference type="SUPFAM" id="SSF48317">
    <property type="entry name" value="Acid phosphatase/Vanadium-dependent haloperoxidase"/>
    <property type="match status" value="1"/>
</dbReference>
<evidence type="ECO:0000313" key="5">
    <source>
        <dbReference type="Proteomes" id="UP001501094"/>
    </source>
</evidence>
<dbReference type="Proteomes" id="UP001501094">
    <property type="component" value="Unassembled WGS sequence"/>
</dbReference>
<gene>
    <name evidence="4" type="ORF">GCM10009751_28450</name>
</gene>
<keyword evidence="2" id="KW-0812">Transmembrane</keyword>
<protein>
    <recommendedName>
        <fullName evidence="3">Phosphatidic acid phosphatase type 2/haloperoxidase domain-containing protein</fullName>
    </recommendedName>
</protein>
<dbReference type="Gene3D" id="1.20.144.10">
    <property type="entry name" value="Phosphatidic acid phosphatase type 2/haloperoxidase"/>
    <property type="match status" value="1"/>
</dbReference>
<feature type="transmembrane region" description="Helical" evidence="2">
    <location>
        <begin position="233"/>
        <end position="256"/>
    </location>
</feature>
<dbReference type="InterPro" id="IPR000326">
    <property type="entry name" value="PAP2/HPO"/>
</dbReference>
<feature type="domain" description="Phosphatidic acid phosphatase type 2/haloperoxidase" evidence="3">
    <location>
        <begin position="155"/>
        <end position="274"/>
    </location>
</feature>
<dbReference type="EMBL" id="BAAANL010000005">
    <property type="protein sequence ID" value="GAA1868213.1"/>
    <property type="molecule type" value="Genomic_DNA"/>
</dbReference>